<dbReference type="Pfam" id="PF13671">
    <property type="entry name" value="AAA_33"/>
    <property type="match status" value="1"/>
</dbReference>
<dbReference type="GO" id="GO:0006281">
    <property type="term" value="P:DNA repair"/>
    <property type="evidence" value="ECO:0007669"/>
    <property type="project" value="TreeGrafter"/>
</dbReference>
<sequence length="320" mass="35669">MSSDSPAISLSSEPFDGEQTMLVLVGLIASGKSTFAEALERNFPRFRRCNQDDLGNRKRVEELSRQTLREGLSPCIDRTNFNPVQRSYWTNIAREFPGTSVSVIVLDTPYQVCASRLQNRTSHPTIRNAQQGIPILAKFASEFELPSPDEGHDHIAYLKASDYPRPDYTRDEILSVLSLLRASTVTADMGDSQPNISSYFSPRGGTYRARANTTRGFRGLHEHRGSWRQSGQSRASYRYPTFSPRGRGYNESGISPRPHESDSRGKRSGKSHVSHRGSSSTRGAHRGRSQQRPLARVGSKEGSEWADPGRGTRDDARLTP</sequence>
<evidence type="ECO:0000256" key="1">
    <source>
        <dbReference type="SAM" id="MobiDB-lite"/>
    </source>
</evidence>
<reference evidence="3" key="2">
    <citation type="submission" date="2015-01" db="EMBL/GenBank/DDBJ databases">
        <title>Evolutionary Origins and Diversification of the Mycorrhizal Mutualists.</title>
        <authorList>
            <consortium name="DOE Joint Genome Institute"/>
            <consortium name="Mycorrhizal Genomics Consortium"/>
            <person name="Kohler A."/>
            <person name="Kuo A."/>
            <person name="Nagy L.G."/>
            <person name="Floudas D."/>
            <person name="Copeland A."/>
            <person name="Barry K.W."/>
            <person name="Cichocki N."/>
            <person name="Veneault-Fourrey C."/>
            <person name="LaButti K."/>
            <person name="Lindquist E.A."/>
            <person name="Lipzen A."/>
            <person name="Lundell T."/>
            <person name="Morin E."/>
            <person name="Murat C."/>
            <person name="Riley R."/>
            <person name="Ohm R."/>
            <person name="Sun H."/>
            <person name="Tunlid A."/>
            <person name="Henrissat B."/>
            <person name="Grigoriev I.V."/>
            <person name="Hibbett D.S."/>
            <person name="Martin F."/>
        </authorList>
    </citation>
    <scope>NUCLEOTIDE SEQUENCE [LARGE SCALE GENOMIC DNA]</scope>
    <source>
        <strain evidence="3">Foug A</strain>
    </source>
</reference>
<dbReference type="GO" id="GO:0046403">
    <property type="term" value="F:polynucleotide 3'-phosphatase activity"/>
    <property type="evidence" value="ECO:0007669"/>
    <property type="project" value="TreeGrafter"/>
</dbReference>
<dbReference type="InterPro" id="IPR027417">
    <property type="entry name" value="P-loop_NTPase"/>
</dbReference>
<dbReference type="AlphaFoldDB" id="A0A0C2ZVG9"/>
<dbReference type="Proteomes" id="UP000053989">
    <property type="component" value="Unassembled WGS sequence"/>
</dbReference>
<evidence type="ECO:0000313" key="2">
    <source>
        <dbReference type="EMBL" id="KIM56492.1"/>
    </source>
</evidence>
<feature type="compositionally biased region" description="Basic and acidic residues" evidence="1">
    <location>
        <begin position="310"/>
        <end position="320"/>
    </location>
</feature>
<dbReference type="STRING" id="1036808.A0A0C2ZVG9"/>
<accession>A0A0C2ZVG9</accession>
<dbReference type="OrthoDB" id="3512845at2759"/>
<evidence type="ECO:0008006" key="4">
    <source>
        <dbReference type="Google" id="ProtNLM"/>
    </source>
</evidence>
<reference evidence="2 3" key="1">
    <citation type="submission" date="2014-04" db="EMBL/GenBank/DDBJ databases">
        <authorList>
            <consortium name="DOE Joint Genome Institute"/>
            <person name="Kuo A."/>
            <person name="Kohler A."/>
            <person name="Nagy L.G."/>
            <person name="Floudas D."/>
            <person name="Copeland A."/>
            <person name="Barry K.W."/>
            <person name="Cichocki N."/>
            <person name="Veneault-Fourrey C."/>
            <person name="LaButti K."/>
            <person name="Lindquist E.A."/>
            <person name="Lipzen A."/>
            <person name="Lundell T."/>
            <person name="Morin E."/>
            <person name="Murat C."/>
            <person name="Sun H."/>
            <person name="Tunlid A."/>
            <person name="Henrissat B."/>
            <person name="Grigoriev I.V."/>
            <person name="Hibbett D.S."/>
            <person name="Martin F."/>
            <person name="Nordberg H.P."/>
            <person name="Cantor M.N."/>
            <person name="Hua S.X."/>
        </authorList>
    </citation>
    <scope>NUCLEOTIDE SEQUENCE [LARGE SCALE GENOMIC DNA]</scope>
    <source>
        <strain evidence="2 3">Foug A</strain>
    </source>
</reference>
<gene>
    <name evidence="2" type="ORF">SCLCIDRAFT_1220291</name>
</gene>
<feature type="compositionally biased region" description="Basic residues" evidence="1">
    <location>
        <begin position="266"/>
        <end position="275"/>
    </location>
</feature>
<dbReference type="EMBL" id="KN822115">
    <property type="protein sequence ID" value="KIM56492.1"/>
    <property type="molecule type" value="Genomic_DNA"/>
</dbReference>
<dbReference type="InParanoid" id="A0A0C2ZVG9"/>
<dbReference type="HOGENOM" id="CLU_073629_0_0_1"/>
<dbReference type="GO" id="GO:0003690">
    <property type="term" value="F:double-stranded DNA binding"/>
    <property type="evidence" value="ECO:0007669"/>
    <property type="project" value="TreeGrafter"/>
</dbReference>
<proteinExistence type="predicted"/>
<dbReference type="Gene3D" id="3.40.50.300">
    <property type="entry name" value="P-loop containing nucleotide triphosphate hydrolases"/>
    <property type="match status" value="1"/>
</dbReference>
<protein>
    <recommendedName>
        <fullName evidence="4">P-loop containing nucleoside triphosphate hydrolase protein</fullName>
    </recommendedName>
</protein>
<dbReference type="SUPFAM" id="SSF52540">
    <property type="entry name" value="P-loop containing nucleoside triphosphate hydrolases"/>
    <property type="match status" value="1"/>
</dbReference>
<dbReference type="PANTHER" id="PTHR12083:SF9">
    <property type="entry name" value="BIFUNCTIONAL POLYNUCLEOTIDE PHOSPHATASE_KINASE"/>
    <property type="match status" value="1"/>
</dbReference>
<keyword evidence="3" id="KW-1185">Reference proteome</keyword>
<name>A0A0C2ZVG9_9AGAM</name>
<dbReference type="GO" id="GO:0046404">
    <property type="term" value="F:ATP-dependent polydeoxyribonucleotide 5'-hydroxyl-kinase activity"/>
    <property type="evidence" value="ECO:0007669"/>
    <property type="project" value="TreeGrafter"/>
</dbReference>
<dbReference type="PANTHER" id="PTHR12083">
    <property type="entry name" value="BIFUNCTIONAL POLYNUCLEOTIDE PHOSPHATASE/KINASE"/>
    <property type="match status" value="1"/>
</dbReference>
<evidence type="ECO:0000313" key="3">
    <source>
        <dbReference type="Proteomes" id="UP000053989"/>
    </source>
</evidence>
<feature type="region of interest" description="Disordered" evidence="1">
    <location>
        <begin position="216"/>
        <end position="320"/>
    </location>
</feature>
<organism evidence="2 3">
    <name type="scientific">Scleroderma citrinum Foug A</name>
    <dbReference type="NCBI Taxonomy" id="1036808"/>
    <lineage>
        <taxon>Eukaryota</taxon>
        <taxon>Fungi</taxon>
        <taxon>Dikarya</taxon>
        <taxon>Basidiomycota</taxon>
        <taxon>Agaricomycotina</taxon>
        <taxon>Agaricomycetes</taxon>
        <taxon>Agaricomycetidae</taxon>
        <taxon>Boletales</taxon>
        <taxon>Sclerodermatineae</taxon>
        <taxon>Sclerodermataceae</taxon>
        <taxon>Scleroderma</taxon>
    </lineage>
</organism>